<feature type="region of interest" description="Disordered" evidence="1">
    <location>
        <begin position="58"/>
        <end position="361"/>
    </location>
</feature>
<feature type="compositionally biased region" description="Basic and acidic residues" evidence="1">
    <location>
        <begin position="268"/>
        <end position="283"/>
    </location>
</feature>
<dbReference type="EMBL" id="AZBU02000005">
    <property type="protein sequence ID" value="TKR76918.1"/>
    <property type="molecule type" value="Genomic_DNA"/>
</dbReference>
<gene>
    <name evidence="3" type="ORF">L596_017987</name>
</gene>
<comment type="caution">
    <text evidence="3">The sequence shown here is derived from an EMBL/GenBank/DDBJ whole genome shotgun (WGS) entry which is preliminary data.</text>
</comment>
<dbReference type="InterPro" id="IPR001357">
    <property type="entry name" value="BRCT_dom"/>
</dbReference>
<feature type="compositionally biased region" description="Polar residues" evidence="1">
    <location>
        <begin position="215"/>
        <end position="228"/>
    </location>
</feature>
<keyword evidence="4" id="KW-1185">Reference proteome</keyword>
<proteinExistence type="predicted"/>
<dbReference type="STRING" id="34508.A0A4U5N3L0"/>
<feature type="compositionally biased region" description="Polar residues" evidence="1">
    <location>
        <begin position="92"/>
        <end position="106"/>
    </location>
</feature>
<dbReference type="Proteomes" id="UP000298663">
    <property type="component" value="Unassembled WGS sequence"/>
</dbReference>
<feature type="compositionally biased region" description="Polar residues" evidence="1">
    <location>
        <begin position="312"/>
        <end position="326"/>
    </location>
</feature>
<feature type="compositionally biased region" description="Polar residues" evidence="1">
    <location>
        <begin position="346"/>
        <end position="356"/>
    </location>
</feature>
<evidence type="ECO:0000313" key="3">
    <source>
        <dbReference type="EMBL" id="TKR76918.1"/>
    </source>
</evidence>
<feature type="compositionally biased region" description="Basic and acidic residues" evidence="1">
    <location>
        <begin position="176"/>
        <end position="194"/>
    </location>
</feature>
<feature type="region of interest" description="Disordered" evidence="1">
    <location>
        <begin position="1"/>
        <end position="29"/>
    </location>
</feature>
<dbReference type="AlphaFoldDB" id="A0A4U5N3L0"/>
<feature type="compositionally biased region" description="Polar residues" evidence="1">
    <location>
        <begin position="161"/>
        <end position="172"/>
    </location>
</feature>
<feature type="compositionally biased region" description="Basic and acidic residues" evidence="1">
    <location>
        <begin position="58"/>
        <end position="71"/>
    </location>
</feature>
<dbReference type="CDD" id="cd17744">
    <property type="entry name" value="BRCT_MDC1_rpt1"/>
    <property type="match status" value="1"/>
</dbReference>
<sequence>MAPNKRKRAISSSSSEGSAAKHANSESKSTFARIVEEIASLNEQHAAMGRSLKALQEQLKELRPEKEKPTEFAKPAVPKVKRTVLSTADAGSATSLEEIQQTTQSSSRKEHPKRQATNKSDTPKTPPPSTSGIRSGRPSLFGDSTHQDTPRILPKRECAKKSNTPKSPSMYVSSEEPEKRNSVTLRPEEEKPTEFTKPAVPKVKRTVLNTPDAGSVTSSEEIQQTTPRSSRKELPKRQVTNKPDTPKTPPPSTSGIRRGRPSLFGDSTHQDTPRILPKRECAKKPNTPKSPSMCVSSEERNSVTPLGAAPRPSSTESSFHGSNSTISTESRESSVASSVPTKRTRNQSLQSTSSNDANRRRSTRTQLIVFIQRGEHFKSIQKAVGKAGGTVTDDVELATHYIADKMQANAAFLCAVARHIPIVTAAWIFEGEGDRNRCAEFVMRDAEMEKEYDFDLERNVLRSEYPFQDLVFSADIHEDEVRAVARCLMATFVEREDFEEGVLITFKPQGTNKKIVHVDYMDFYKAVCQQSQASKKAFAPKH</sequence>
<reference evidence="3 4" key="1">
    <citation type="journal article" date="2015" name="Genome Biol.">
        <title>Comparative genomics of Steinernema reveals deeply conserved gene regulatory networks.</title>
        <authorList>
            <person name="Dillman A.R."/>
            <person name="Macchietto M."/>
            <person name="Porter C.F."/>
            <person name="Rogers A."/>
            <person name="Williams B."/>
            <person name="Antoshechkin I."/>
            <person name="Lee M.M."/>
            <person name="Goodwin Z."/>
            <person name="Lu X."/>
            <person name="Lewis E.E."/>
            <person name="Goodrich-Blair H."/>
            <person name="Stock S.P."/>
            <person name="Adams B.J."/>
            <person name="Sternberg P.W."/>
            <person name="Mortazavi A."/>
        </authorList>
    </citation>
    <scope>NUCLEOTIDE SEQUENCE [LARGE SCALE GENOMIC DNA]</scope>
    <source>
        <strain evidence="3 4">ALL</strain>
    </source>
</reference>
<evidence type="ECO:0000313" key="4">
    <source>
        <dbReference type="Proteomes" id="UP000298663"/>
    </source>
</evidence>
<dbReference type="SMART" id="SM00292">
    <property type="entry name" value="BRCT"/>
    <property type="match status" value="1"/>
</dbReference>
<dbReference type="InterPro" id="IPR036420">
    <property type="entry name" value="BRCT_dom_sf"/>
</dbReference>
<dbReference type="Gene3D" id="3.40.50.10190">
    <property type="entry name" value="BRCT domain"/>
    <property type="match status" value="1"/>
</dbReference>
<organism evidence="3 4">
    <name type="scientific">Steinernema carpocapsae</name>
    <name type="common">Entomopathogenic nematode</name>
    <dbReference type="NCBI Taxonomy" id="34508"/>
    <lineage>
        <taxon>Eukaryota</taxon>
        <taxon>Metazoa</taxon>
        <taxon>Ecdysozoa</taxon>
        <taxon>Nematoda</taxon>
        <taxon>Chromadorea</taxon>
        <taxon>Rhabditida</taxon>
        <taxon>Tylenchina</taxon>
        <taxon>Panagrolaimomorpha</taxon>
        <taxon>Strongyloidoidea</taxon>
        <taxon>Steinernematidae</taxon>
        <taxon>Steinernema</taxon>
    </lineage>
</organism>
<evidence type="ECO:0000256" key="1">
    <source>
        <dbReference type="SAM" id="MobiDB-lite"/>
    </source>
</evidence>
<protein>
    <recommendedName>
        <fullName evidence="2">BRCT domain-containing protein</fullName>
    </recommendedName>
</protein>
<evidence type="ECO:0000259" key="2">
    <source>
        <dbReference type="PROSITE" id="PS50172"/>
    </source>
</evidence>
<name>A0A4U5N3L0_STECR</name>
<dbReference type="SUPFAM" id="SSF52113">
    <property type="entry name" value="BRCT domain"/>
    <property type="match status" value="1"/>
</dbReference>
<feature type="compositionally biased region" description="Basic and acidic residues" evidence="1">
    <location>
        <begin position="145"/>
        <end position="160"/>
    </location>
</feature>
<dbReference type="PROSITE" id="PS50172">
    <property type="entry name" value="BRCT"/>
    <property type="match status" value="1"/>
</dbReference>
<feature type="domain" description="BRCT" evidence="2">
    <location>
        <begin position="380"/>
        <end position="430"/>
    </location>
</feature>
<accession>A0A4U5N3L0</accession>
<dbReference type="OrthoDB" id="342264at2759"/>
<reference evidence="3 4" key="2">
    <citation type="journal article" date="2019" name="G3 (Bethesda)">
        <title>Hybrid Assembly of the Genome of the Entomopathogenic Nematode Steinernema carpocapsae Identifies the X-Chromosome.</title>
        <authorList>
            <person name="Serra L."/>
            <person name="Macchietto M."/>
            <person name="Macias-Munoz A."/>
            <person name="McGill C.J."/>
            <person name="Rodriguez I.M."/>
            <person name="Rodriguez B."/>
            <person name="Murad R."/>
            <person name="Mortazavi A."/>
        </authorList>
    </citation>
    <scope>NUCLEOTIDE SEQUENCE [LARGE SCALE GENOMIC DNA]</scope>
    <source>
        <strain evidence="3 4">ALL</strain>
    </source>
</reference>